<keyword evidence="8" id="KW-1185">Reference proteome</keyword>
<evidence type="ECO:0000256" key="6">
    <source>
        <dbReference type="SAM" id="Phobius"/>
    </source>
</evidence>
<name>A0ABX6ESX3_KLUMA</name>
<evidence type="ECO:0000256" key="3">
    <source>
        <dbReference type="ARBA" id="ARBA00022989"/>
    </source>
</evidence>
<organism evidence="7 8">
    <name type="scientific">Kluyveromyces marxianus</name>
    <name type="common">Yeast</name>
    <name type="synonym">Candida kefyr</name>
    <dbReference type="NCBI Taxonomy" id="4911"/>
    <lineage>
        <taxon>Eukaryota</taxon>
        <taxon>Fungi</taxon>
        <taxon>Dikarya</taxon>
        <taxon>Ascomycota</taxon>
        <taxon>Saccharomycotina</taxon>
        <taxon>Saccharomycetes</taxon>
        <taxon>Saccharomycetales</taxon>
        <taxon>Saccharomycetaceae</taxon>
        <taxon>Kluyveromyces</taxon>
    </lineage>
</organism>
<evidence type="ECO:0000256" key="4">
    <source>
        <dbReference type="ARBA" id="ARBA00023128"/>
    </source>
</evidence>
<keyword evidence="4" id="KW-0496">Mitochondrion</keyword>
<gene>
    <name evidence="7" type="primary">NCA2</name>
    <name evidence="7" type="ORF">FIM1_1400</name>
</gene>
<dbReference type="PANTHER" id="PTHR28234">
    <property type="entry name" value="NUCLEAR CONTROL OF ATPASE PROTEIN 2"/>
    <property type="match status" value="1"/>
</dbReference>
<evidence type="ECO:0000313" key="7">
    <source>
        <dbReference type="EMBL" id="QGN14731.1"/>
    </source>
</evidence>
<reference evidence="7 8" key="1">
    <citation type="submission" date="2016-03" db="EMBL/GenBank/DDBJ databases">
        <title>How can Kluyveromyces marxianus grow so fast - potential evolutionary course in Saccharomyces Complex revealed by comparative genomics.</title>
        <authorList>
            <person name="Mo W."/>
            <person name="Lu W."/>
            <person name="Yang X."/>
            <person name="Qi J."/>
            <person name="Lv H."/>
        </authorList>
    </citation>
    <scope>NUCLEOTIDE SEQUENCE [LARGE SCALE GENOMIC DNA]</scope>
    <source>
        <strain evidence="7 8">FIM1</strain>
    </source>
</reference>
<accession>A0ABX6ESX3</accession>
<keyword evidence="5 6" id="KW-0472">Membrane</keyword>
<keyword evidence="2 6" id="KW-0812">Transmembrane</keyword>
<dbReference type="Pfam" id="PF08637">
    <property type="entry name" value="NCA2"/>
    <property type="match status" value="1"/>
</dbReference>
<evidence type="ECO:0000313" key="8">
    <source>
        <dbReference type="Proteomes" id="UP000422736"/>
    </source>
</evidence>
<protein>
    <submittedName>
        <fullName evidence="7">Nuclear control of ATPase protein 2</fullName>
    </submittedName>
</protein>
<feature type="transmembrane region" description="Helical" evidence="6">
    <location>
        <begin position="472"/>
        <end position="489"/>
    </location>
</feature>
<evidence type="ECO:0000256" key="5">
    <source>
        <dbReference type="ARBA" id="ARBA00023136"/>
    </source>
</evidence>
<dbReference type="Proteomes" id="UP000422736">
    <property type="component" value="Chromosome 2"/>
</dbReference>
<dbReference type="EMBL" id="CP015055">
    <property type="protein sequence ID" value="QGN14731.1"/>
    <property type="molecule type" value="Genomic_DNA"/>
</dbReference>
<dbReference type="PANTHER" id="PTHR28234:SF1">
    <property type="entry name" value="NUCLEAR CONTROL OF ATPASE PROTEIN 2"/>
    <property type="match status" value="1"/>
</dbReference>
<sequence length="602" mass="68381">MLNESLIAQRLNHVTESLEVQFALWGRDSEVSQSRLSLPLNEFVLELKQEADQVAHAINSNARHNIRWDSLQDKLSTLNAQLSHPEGQKNAGVIGTGADAEANTESNAHANAHAHVHAGSGSGMHVPMSPVSSDTDKYLLETIVQYMDILQFYHKMQLSMDHYHALVETKDYYSKLRGSVWKYTVIPLQFWRHGFQVSTLKSMFTAKTMKVGDLVNAKDLLATPTRLINYHMDDVSKKLTSEIDALLVSTGEQLSQFESASQAPSETSLSHTNSNSLNIVMSQIQSISKLEFSIPADIRIPPWYERQWFQLSFVSLYGPTLLRRLVQNGQSMWQLVSQGAYQFVSGLVENWIWTPLTQIWDTISYDSGNLLVTSPENLTSELNSLIRMIVEFLRDRSEHAGSSIDVDELTRQIMDGNLQQFMQIYEHQIESPVRSILFDNMARSLLIQLQKVKVDGSMAMNGINRLLKSQQLLFSIVSLMPALIIVWALRNFVLSTISSGVEWAKNVEHTKYVINRSLNEVERILNVSESRGALESHDEQMKSLALLNLEIATLRMVMAKYLPKGYRSIWMRDCNDLGDHKLTNEAKVQVINRIHHMYGKFM</sequence>
<keyword evidence="3 6" id="KW-1133">Transmembrane helix</keyword>
<proteinExistence type="predicted"/>
<dbReference type="InterPro" id="IPR013946">
    <property type="entry name" value="NCA2-like"/>
</dbReference>
<comment type="subcellular location">
    <subcellularLocation>
        <location evidence="1">Mitochondrion membrane</location>
        <topology evidence="1">Multi-pass membrane protein</topology>
    </subcellularLocation>
</comment>
<evidence type="ECO:0000256" key="2">
    <source>
        <dbReference type="ARBA" id="ARBA00022692"/>
    </source>
</evidence>
<evidence type="ECO:0000256" key="1">
    <source>
        <dbReference type="ARBA" id="ARBA00004225"/>
    </source>
</evidence>